<dbReference type="KEGG" id="aten:116302600"/>
<dbReference type="PROSITE" id="PS50216">
    <property type="entry name" value="DHHC"/>
    <property type="match status" value="1"/>
</dbReference>
<evidence type="ECO:0000256" key="3">
    <source>
        <dbReference type="ARBA" id="ARBA00022692"/>
    </source>
</evidence>
<keyword evidence="6 7" id="KW-0012">Acyltransferase</keyword>
<dbReference type="EC" id="2.3.1.225" evidence="7"/>
<dbReference type="GO" id="GO:0019706">
    <property type="term" value="F:protein-cysteine S-palmitoyltransferase activity"/>
    <property type="evidence" value="ECO:0007669"/>
    <property type="project" value="UniProtKB-EC"/>
</dbReference>
<dbReference type="InterPro" id="IPR039859">
    <property type="entry name" value="PFA4/ZDH16/20/ERF2-like"/>
</dbReference>
<keyword evidence="2 7" id="KW-0808">Transferase</keyword>
<evidence type="ECO:0000256" key="7">
    <source>
        <dbReference type="RuleBase" id="RU079119"/>
    </source>
</evidence>
<feature type="transmembrane region" description="Helical" evidence="7">
    <location>
        <begin position="220"/>
        <end position="247"/>
    </location>
</feature>
<protein>
    <recommendedName>
        <fullName evidence="7">Palmitoyltransferase</fullName>
        <ecNumber evidence="7">2.3.1.225</ecNumber>
    </recommendedName>
</protein>
<sequence length="316" mass="36781">MAVVLLVILGVGLIQGAFILNTVRSMFPKGGKKSRLQRCLSSFQIAPIILIEVAEIWFFVMVFLPAEVELPLSSTKGWILIFIAFYLWINMVFNYLAAVIVSPGYPERRKEFEGDAEMDVRDGDFCPKCDRVRYAGTHHCSTCGTCVTFMSHHCPFTNNCIGLNNYSYFYLFQIYCTLGLLFASYCTYNSFIACMVYDSSNRQMFYPRYSTHMCNELGDYPVLFLVAILLFLFMIIVICYHTILLLADLSMIEFLRQFQNSSSLWNLFKIMYFRIAGRKKFLLRILLLNHRKKIWKFFLPVINDIDDHWHGQELPV</sequence>
<reference evidence="10" key="1">
    <citation type="submission" date="2025-08" db="UniProtKB">
        <authorList>
            <consortium name="RefSeq"/>
        </authorList>
    </citation>
    <scope>IDENTIFICATION</scope>
    <source>
        <tissue evidence="10">Tentacle</tissue>
    </source>
</reference>
<comment type="similarity">
    <text evidence="7">Belongs to the DHHC palmitoyltransferase family.</text>
</comment>
<evidence type="ECO:0000256" key="1">
    <source>
        <dbReference type="ARBA" id="ARBA00004141"/>
    </source>
</evidence>
<evidence type="ECO:0000259" key="8">
    <source>
        <dbReference type="Pfam" id="PF01529"/>
    </source>
</evidence>
<dbReference type="Pfam" id="PF01529">
    <property type="entry name" value="DHHC"/>
    <property type="match status" value="1"/>
</dbReference>
<dbReference type="AlphaFoldDB" id="A0A6P8IN46"/>
<keyword evidence="5 7" id="KW-0472">Membrane</keyword>
<feature type="transmembrane region" description="Helical" evidence="7">
    <location>
        <begin position="45"/>
        <end position="66"/>
    </location>
</feature>
<keyword evidence="3 7" id="KW-0812">Transmembrane</keyword>
<dbReference type="Proteomes" id="UP000515163">
    <property type="component" value="Unplaced"/>
</dbReference>
<dbReference type="GeneID" id="116302600"/>
<feature type="transmembrane region" description="Helical" evidence="7">
    <location>
        <begin position="78"/>
        <end position="101"/>
    </location>
</feature>
<comment type="domain">
    <text evidence="7">The DHHC domain is required for palmitoyltransferase activity.</text>
</comment>
<dbReference type="InParanoid" id="A0A6P8IN46"/>
<evidence type="ECO:0000313" key="9">
    <source>
        <dbReference type="Proteomes" id="UP000515163"/>
    </source>
</evidence>
<keyword evidence="4 7" id="KW-1133">Transmembrane helix</keyword>
<feature type="transmembrane region" description="Helical" evidence="7">
    <location>
        <begin position="174"/>
        <end position="200"/>
    </location>
</feature>
<dbReference type="GO" id="GO:0016020">
    <property type="term" value="C:membrane"/>
    <property type="evidence" value="ECO:0007669"/>
    <property type="project" value="UniProtKB-SubCell"/>
</dbReference>
<feature type="transmembrane region" description="Helical" evidence="7">
    <location>
        <begin position="6"/>
        <end position="24"/>
    </location>
</feature>
<organism evidence="9 10">
    <name type="scientific">Actinia tenebrosa</name>
    <name type="common">Australian red waratah sea anemone</name>
    <dbReference type="NCBI Taxonomy" id="6105"/>
    <lineage>
        <taxon>Eukaryota</taxon>
        <taxon>Metazoa</taxon>
        <taxon>Cnidaria</taxon>
        <taxon>Anthozoa</taxon>
        <taxon>Hexacorallia</taxon>
        <taxon>Actiniaria</taxon>
        <taxon>Actiniidae</taxon>
        <taxon>Actinia</taxon>
    </lineage>
</organism>
<evidence type="ECO:0000256" key="6">
    <source>
        <dbReference type="ARBA" id="ARBA00023315"/>
    </source>
</evidence>
<evidence type="ECO:0000256" key="4">
    <source>
        <dbReference type="ARBA" id="ARBA00022989"/>
    </source>
</evidence>
<dbReference type="InterPro" id="IPR001594">
    <property type="entry name" value="Palmitoyltrfase_DHHC"/>
</dbReference>
<evidence type="ECO:0000313" key="10">
    <source>
        <dbReference type="RefSeq" id="XP_031567793.1"/>
    </source>
</evidence>
<accession>A0A6P8IN46</accession>
<evidence type="ECO:0000256" key="5">
    <source>
        <dbReference type="ARBA" id="ARBA00023136"/>
    </source>
</evidence>
<dbReference type="OrthoDB" id="302728at2759"/>
<name>A0A6P8IN46_ACTTE</name>
<gene>
    <name evidence="10" type="primary">LOC116302600</name>
</gene>
<dbReference type="RefSeq" id="XP_031567793.1">
    <property type="nucleotide sequence ID" value="XM_031711933.1"/>
</dbReference>
<feature type="domain" description="Palmitoyltransferase DHHC" evidence="8">
    <location>
        <begin position="123"/>
        <end position="256"/>
    </location>
</feature>
<comment type="catalytic activity">
    <reaction evidence="7">
        <text>L-cysteinyl-[protein] + hexadecanoyl-CoA = S-hexadecanoyl-L-cysteinyl-[protein] + CoA</text>
        <dbReference type="Rhea" id="RHEA:36683"/>
        <dbReference type="Rhea" id="RHEA-COMP:10131"/>
        <dbReference type="Rhea" id="RHEA-COMP:11032"/>
        <dbReference type="ChEBI" id="CHEBI:29950"/>
        <dbReference type="ChEBI" id="CHEBI:57287"/>
        <dbReference type="ChEBI" id="CHEBI:57379"/>
        <dbReference type="ChEBI" id="CHEBI:74151"/>
        <dbReference type="EC" id="2.3.1.225"/>
    </reaction>
</comment>
<evidence type="ECO:0000256" key="2">
    <source>
        <dbReference type="ARBA" id="ARBA00022679"/>
    </source>
</evidence>
<keyword evidence="9" id="KW-1185">Reference proteome</keyword>
<dbReference type="PANTHER" id="PTHR12246">
    <property type="entry name" value="PALMITOYLTRANSFERASE ZDHHC16"/>
    <property type="match status" value="1"/>
</dbReference>
<comment type="subcellular location">
    <subcellularLocation>
        <location evidence="1">Membrane</location>
        <topology evidence="1">Multi-pass membrane protein</topology>
    </subcellularLocation>
</comment>
<proteinExistence type="inferred from homology"/>